<gene>
    <name evidence="2" type="ORF">WR25_05656</name>
</gene>
<comment type="caution">
    <text evidence="2">The sequence shown here is derived from an EMBL/GenBank/DDBJ whole genome shotgun (WGS) entry which is preliminary data.</text>
</comment>
<evidence type="ECO:0000313" key="2">
    <source>
        <dbReference type="EMBL" id="PAV66579.1"/>
    </source>
</evidence>
<feature type="region of interest" description="Disordered" evidence="1">
    <location>
        <begin position="265"/>
        <end position="287"/>
    </location>
</feature>
<reference evidence="2 3" key="1">
    <citation type="journal article" date="2017" name="Curr. Biol.">
        <title>Genome architecture and evolution of a unichromosomal asexual nematode.</title>
        <authorList>
            <person name="Fradin H."/>
            <person name="Zegar C."/>
            <person name="Gutwein M."/>
            <person name="Lucas J."/>
            <person name="Kovtun M."/>
            <person name="Corcoran D."/>
            <person name="Baugh L.R."/>
            <person name="Kiontke K."/>
            <person name="Gunsalus K."/>
            <person name="Fitch D.H."/>
            <person name="Piano F."/>
        </authorList>
    </citation>
    <scope>NUCLEOTIDE SEQUENCE [LARGE SCALE GENOMIC DNA]</scope>
    <source>
        <strain evidence="2">PF1309</strain>
    </source>
</reference>
<evidence type="ECO:0000313" key="3">
    <source>
        <dbReference type="Proteomes" id="UP000218231"/>
    </source>
</evidence>
<accession>A0A2A2JYF0</accession>
<feature type="compositionally biased region" description="Low complexity" evidence="1">
    <location>
        <begin position="277"/>
        <end position="287"/>
    </location>
</feature>
<dbReference type="Proteomes" id="UP000218231">
    <property type="component" value="Unassembled WGS sequence"/>
</dbReference>
<sequence>MRRAESGKVVPPDQHRRRRRHCIGVERLRYLPRQPRFPGQRRAPVDDAIFVTAPDARKARMPIVRHLHAVEHRDRCRPHPRIERLHQPERRDRLGDVDMRAHAQPMYAGIGPSCGMHRGRLTGDGEHRLFQCRLHAGPVLLPLPAHERPTVIFDRQREPRQSCVPDRTGKPRSISSALVTPRPARCTSVGRIAPSPHAIVSAASTVVPSPPGKEKGRTSAASSFTRSPAISTHAPGAGFIARISRSTSTALLVMPSSGCGTGGCPARSSSTSIINRPPSAASASVSSPAVCRSIATRPSSRTGPVSSPASICMIPTPVSASPARIARCTGAAPRQRGNNEPWTLRQPCFGASRIACGNNSP</sequence>
<organism evidence="2 3">
    <name type="scientific">Diploscapter pachys</name>
    <dbReference type="NCBI Taxonomy" id="2018661"/>
    <lineage>
        <taxon>Eukaryota</taxon>
        <taxon>Metazoa</taxon>
        <taxon>Ecdysozoa</taxon>
        <taxon>Nematoda</taxon>
        <taxon>Chromadorea</taxon>
        <taxon>Rhabditida</taxon>
        <taxon>Rhabditina</taxon>
        <taxon>Rhabditomorpha</taxon>
        <taxon>Rhabditoidea</taxon>
        <taxon>Rhabditidae</taxon>
        <taxon>Diploscapter</taxon>
    </lineage>
</organism>
<name>A0A2A2JYF0_9BILA</name>
<keyword evidence="3" id="KW-1185">Reference proteome</keyword>
<evidence type="ECO:0000256" key="1">
    <source>
        <dbReference type="SAM" id="MobiDB-lite"/>
    </source>
</evidence>
<dbReference type="AlphaFoldDB" id="A0A2A2JYF0"/>
<protein>
    <submittedName>
        <fullName evidence="2">Uncharacterized protein</fullName>
    </submittedName>
</protein>
<feature type="region of interest" description="Disordered" evidence="1">
    <location>
        <begin position="205"/>
        <end position="229"/>
    </location>
</feature>
<dbReference type="EMBL" id="LIAE01010086">
    <property type="protein sequence ID" value="PAV66579.1"/>
    <property type="molecule type" value="Genomic_DNA"/>
</dbReference>
<proteinExistence type="predicted"/>
<feature type="region of interest" description="Disordered" evidence="1">
    <location>
        <begin position="159"/>
        <end position="180"/>
    </location>
</feature>
<feature type="compositionally biased region" description="Polar residues" evidence="1">
    <location>
        <begin position="219"/>
        <end position="229"/>
    </location>
</feature>